<dbReference type="Proteomes" id="UP000054342">
    <property type="component" value="Unassembled WGS sequence"/>
</dbReference>
<feature type="site" description="Lowers pKa of active site Tyr" evidence="12">
    <location>
        <position position="81"/>
    </location>
</feature>
<keyword evidence="15" id="KW-1185">Reference proteome</keyword>
<reference evidence="14 15" key="1">
    <citation type="submission" date="2015-01" db="EMBL/GenBank/DDBJ databases">
        <title>The Genome Sequence of Exophiala xenobiotica CBS118157.</title>
        <authorList>
            <consortium name="The Broad Institute Genomics Platform"/>
            <person name="Cuomo C."/>
            <person name="de Hoog S."/>
            <person name="Gorbushina A."/>
            <person name="Stielow B."/>
            <person name="Teixiera M."/>
            <person name="Abouelleil A."/>
            <person name="Chapman S.B."/>
            <person name="Priest M."/>
            <person name="Young S.K."/>
            <person name="Wortman J."/>
            <person name="Nusbaum C."/>
            <person name="Birren B."/>
        </authorList>
    </citation>
    <scope>NUCLEOTIDE SEQUENCE [LARGE SCALE GENOMIC DNA]</scope>
    <source>
        <strain evidence="14 15">CBS 118157</strain>
    </source>
</reference>
<dbReference type="GeneID" id="25331129"/>
<dbReference type="FunFam" id="3.20.20.100:FF:000007">
    <property type="entry name" value="NAD(P)H-dependent D-xylose reductase xyl1"/>
    <property type="match status" value="1"/>
</dbReference>
<dbReference type="PROSITE" id="PS00062">
    <property type="entry name" value="ALDOKETO_REDUCTASE_2"/>
    <property type="match status" value="1"/>
</dbReference>
<accession>A0A0D2F117</accession>
<evidence type="ECO:0000256" key="8">
    <source>
        <dbReference type="ARBA" id="ARBA00047534"/>
    </source>
</evidence>
<evidence type="ECO:0000256" key="9">
    <source>
        <dbReference type="ARBA" id="ARBA00049485"/>
    </source>
</evidence>
<feature type="active site" description="Proton donor" evidence="10">
    <location>
        <position position="52"/>
    </location>
</feature>
<dbReference type="InterPro" id="IPR023210">
    <property type="entry name" value="NADP_OxRdtase_dom"/>
</dbReference>
<dbReference type="GO" id="GO:0016491">
    <property type="term" value="F:oxidoreductase activity"/>
    <property type="evidence" value="ECO:0007669"/>
    <property type="project" value="UniProtKB-KW"/>
</dbReference>
<evidence type="ECO:0000259" key="13">
    <source>
        <dbReference type="Pfam" id="PF00248"/>
    </source>
</evidence>
<dbReference type="InterPro" id="IPR020471">
    <property type="entry name" value="AKR"/>
</dbReference>
<dbReference type="Pfam" id="PF00248">
    <property type="entry name" value="Aldo_ket_red"/>
    <property type="match status" value="1"/>
</dbReference>
<keyword evidence="5" id="KW-0560">Oxidoreductase</keyword>
<comment type="similarity">
    <text evidence="2">Belongs to the aldo/keto reductase family.</text>
</comment>
<organism evidence="14 15">
    <name type="scientific">Exophiala xenobiotica</name>
    <dbReference type="NCBI Taxonomy" id="348802"/>
    <lineage>
        <taxon>Eukaryota</taxon>
        <taxon>Fungi</taxon>
        <taxon>Dikarya</taxon>
        <taxon>Ascomycota</taxon>
        <taxon>Pezizomycotina</taxon>
        <taxon>Eurotiomycetes</taxon>
        <taxon>Chaetothyriomycetidae</taxon>
        <taxon>Chaetothyriales</taxon>
        <taxon>Herpotrichiellaceae</taxon>
        <taxon>Exophiala</taxon>
    </lineage>
</organism>
<proteinExistence type="inferred from homology"/>
<dbReference type="HOGENOM" id="CLU_023205_0_0_1"/>
<evidence type="ECO:0000256" key="12">
    <source>
        <dbReference type="PIRSR" id="PIRSR000097-3"/>
    </source>
</evidence>
<dbReference type="GO" id="GO:0042732">
    <property type="term" value="P:D-xylose metabolic process"/>
    <property type="evidence" value="ECO:0007669"/>
    <property type="project" value="UniProtKB-KW"/>
</dbReference>
<evidence type="ECO:0000256" key="6">
    <source>
        <dbReference type="ARBA" id="ARBA00023027"/>
    </source>
</evidence>
<protein>
    <recommendedName>
        <fullName evidence="3">D-xylose reductase [NAD(P)H]</fullName>
        <ecNumber evidence="3">1.1.1.307</ecNumber>
    </recommendedName>
</protein>
<evidence type="ECO:0000313" key="14">
    <source>
        <dbReference type="EMBL" id="KIW53674.1"/>
    </source>
</evidence>
<dbReference type="InterPro" id="IPR036812">
    <property type="entry name" value="NAD(P)_OxRdtase_dom_sf"/>
</dbReference>
<evidence type="ECO:0000256" key="11">
    <source>
        <dbReference type="PIRSR" id="PIRSR000097-2"/>
    </source>
</evidence>
<sequence>MTATTSITLHPSGQEMPLVGFGLWKVENDKAADLVQTAIKAGVRLFDGAADYGNEPGVGDGLKAAIDSKLVKREELFITSKLWNTFHAKEHVKEAAKRSLADLKLDYFDLYLIHFPIAQKYVDPKVRYPPGFLDEKNQQATNIPLAETWAAMEELVDEGLAKNIGVSNFQGSLLMDLLRSARISPAVLQIEHHPYLVQSELLSLCALHKIAVTAYFSFGPTSYVELTRVMAAQQKQQDTLFDASTFNAAGERAKTAPSLLENDVVTAIAKEHDRTPAQVLLRWATQRGVAVIPKSSNETRLRQNLECGSFDLTQAELRRISALDMGLRFNNPSDMVKEFCIFA</sequence>
<comment type="catalytic activity">
    <reaction evidence="9">
        <text>xylitol + NAD(+) = D-xylose + NADH + H(+)</text>
        <dbReference type="Rhea" id="RHEA:27441"/>
        <dbReference type="ChEBI" id="CHEBI:15378"/>
        <dbReference type="ChEBI" id="CHEBI:17151"/>
        <dbReference type="ChEBI" id="CHEBI:53455"/>
        <dbReference type="ChEBI" id="CHEBI:57540"/>
        <dbReference type="ChEBI" id="CHEBI:57945"/>
        <dbReference type="EC" id="1.1.1.307"/>
    </reaction>
</comment>
<dbReference type="SUPFAM" id="SSF51430">
    <property type="entry name" value="NAD(P)-linked oxidoreductase"/>
    <property type="match status" value="1"/>
</dbReference>
<comment type="pathway">
    <text evidence="1">Carbohydrate metabolism; D-xylose degradation.</text>
</comment>
<evidence type="ECO:0000256" key="7">
    <source>
        <dbReference type="ARBA" id="ARBA00025065"/>
    </source>
</evidence>
<gene>
    <name evidence="14" type="ORF">PV05_09221</name>
</gene>
<dbReference type="InterPro" id="IPR018170">
    <property type="entry name" value="Aldo/ket_reductase_CS"/>
</dbReference>
<feature type="binding site" evidence="11">
    <location>
        <position position="114"/>
    </location>
    <ligand>
        <name>substrate</name>
    </ligand>
</feature>
<dbReference type="PIRSF" id="PIRSF000097">
    <property type="entry name" value="AKR"/>
    <property type="match status" value="1"/>
</dbReference>
<evidence type="ECO:0000256" key="1">
    <source>
        <dbReference type="ARBA" id="ARBA00004722"/>
    </source>
</evidence>
<evidence type="ECO:0000256" key="5">
    <source>
        <dbReference type="ARBA" id="ARBA00023002"/>
    </source>
</evidence>
<evidence type="ECO:0000256" key="4">
    <source>
        <dbReference type="ARBA" id="ARBA00022629"/>
    </source>
</evidence>
<dbReference type="AlphaFoldDB" id="A0A0D2F117"/>
<evidence type="ECO:0000256" key="10">
    <source>
        <dbReference type="PIRSR" id="PIRSR000097-1"/>
    </source>
</evidence>
<keyword evidence="4" id="KW-0859">Xylose metabolism</keyword>
<dbReference type="EC" id="1.1.1.307" evidence="3"/>
<dbReference type="PANTHER" id="PTHR11732">
    <property type="entry name" value="ALDO/KETO REDUCTASE"/>
    <property type="match status" value="1"/>
</dbReference>
<name>A0A0D2F117_9EURO</name>
<comment type="function">
    <text evidence="7">Catalyzes the initial reaction in the xylose utilization pathway by reducing D-xylose into xylitol. Xylose is a major component of hemicelluloses such as xylan. Most fungi utilize D-xylose via three enzymatic reactions, xylose reductase (XR), xylitol dehydrogenase (XDH), and xylulokinase, to form xylulose 5-phosphate, which enters pentose phosphate pathway.</text>
</comment>
<feature type="domain" description="NADP-dependent oxidoreductase" evidence="13">
    <location>
        <begin position="20"/>
        <end position="323"/>
    </location>
</feature>
<evidence type="ECO:0000313" key="15">
    <source>
        <dbReference type="Proteomes" id="UP000054342"/>
    </source>
</evidence>
<dbReference type="PRINTS" id="PR00069">
    <property type="entry name" value="ALDKETRDTASE"/>
</dbReference>
<comment type="catalytic activity">
    <reaction evidence="8">
        <text>xylitol + NADP(+) = D-xylose + NADPH + H(+)</text>
        <dbReference type="Rhea" id="RHEA:27445"/>
        <dbReference type="ChEBI" id="CHEBI:15378"/>
        <dbReference type="ChEBI" id="CHEBI:17151"/>
        <dbReference type="ChEBI" id="CHEBI:53455"/>
        <dbReference type="ChEBI" id="CHEBI:57783"/>
        <dbReference type="ChEBI" id="CHEBI:58349"/>
        <dbReference type="EC" id="1.1.1.307"/>
    </reaction>
</comment>
<dbReference type="RefSeq" id="XP_013314258.1">
    <property type="nucleotide sequence ID" value="XM_013458804.1"/>
</dbReference>
<evidence type="ECO:0000256" key="2">
    <source>
        <dbReference type="ARBA" id="ARBA00007905"/>
    </source>
</evidence>
<dbReference type="OrthoDB" id="416253at2759"/>
<keyword evidence="6" id="KW-0520">NAD</keyword>
<keyword evidence="4" id="KW-0119">Carbohydrate metabolism</keyword>
<dbReference type="STRING" id="348802.A0A0D2F117"/>
<dbReference type="Gene3D" id="3.20.20.100">
    <property type="entry name" value="NADP-dependent oxidoreductase domain"/>
    <property type="match status" value="1"/>
</dbReference>
<evidence type="ECO:0000256" key="3">
    <source>
        <dbReference type="ARBA" id="ARBA00012845"/>
    </source>
</evidence>
<dbReference type="EMBL" id="KN847321">
    <property type="protein sequence ID" value="KIW53674.1"/>
    <property type="molecule type" value="Genomic_DNA"/>
</dbReference>